<evidence type="ECO:0000313" key="1">
    <source>
        <dbReference type="EMBL" id="MPW25419.1"/>
    </source>
</evidence>
<reference evidence="1 2" key="1">
    <citation type="submission" date="2019-10" db="EMBL/GenBank/DDBJ databases">
        <title>Alkalibaculum tamaniensis sp.nov., a new alkaliphilic acetogen, isolated on methoxylated aromatics from a mud volcano.</title>
        <authorList>
            <person name="Khomyakova M.A."/>
            <person name="Merkel A.Y."/>
            <person name="Bonch-Osmolovskaya E.A."/>
            <person name="Slobodkin A.I."/>
        </authorList>
    </citation>
    <scope>NUCLEOTIDE SEQUENCE [LARGE SCALE GENOMIC DNA]</scope>
    <source>
        <strain evidence="1 2">M08DMB</strain>
    </source>
</reference>
<keyword evidence="2" id="KW-1185">Reference proteome</keyword>
<name>A0A6A7K7E8_9FIRM</name>
<dbReference type="Gene3D" id="3.40.50.11900">
    <property type="match status" value="1"/>
</dbReference>
<organism evidence="1 2">
    <name type="scientific">Alkalibaculum sporogenes</name>
    <dbReference type="NCBI Taxonomy" id="2655001"/>
    <lineage>
        <taxon>Bacteria</taxon>
        <taxon>Bacillati</taxon>
        <taxon>Bacillota</taxon>
        <taxon>Clostridia</taxon>
        <taxon>Eubacteriales</taxon>
        <taxon>Eubacteriaceae</taxon>
        <taxon>Alkalibaculum</taxon>
    </lineage>
</organism>
<sequence>MILTFPHMGNLYLAGKILLDALKIEYIIPPLSNKKSLEIGSSISPEEMCLPFKIMMGNYIQSIQQGADTILLVSSCGPCRFGEYSELQMRLLKKAGYSVKFILADLPDQLKSNDHICGLDALFNETSLSKPQITKAVLRGIRAMNIIDHLESKAHLYAGYEINRGESKKLLKNALSTAYSIDDPHGALAILNEYKTKMNHIQIDNNKSPLKIAIIGEIYTVIDSFSNLNIEEKLMDYGVSSSRKLTPSWWIKDSLLKLIKLNGIDVKRFSKDYLSYWVGGHGRECVAEAVMAHEEKYHGAIQIFPVGCMPEVVSKSILPSISRDKDFPIMSLVVDEMTGEAGYTTRIEAFLDLLERRNASCTI</sequence>
<dbReference type="Proteomes" id="UP000440004">
    <property type="component" value="Unassembled WGS sequence"/>
</dbReference>
<accession>A0A6A7K7E8</accession>
<dbReference type="PANTHER" id="PTHR32329:SF2">
    <property type="entry name" value="BIFUNCTIONAL PROTEIN [INCLUDES 2-HYDROXYACYL-COA DEHYDRATASE (N-TER) AND ITS ACTIVATOR DOMAIN (C_TERM)"/>
    <property type="match status" value="1"/>
</dbReference>
<dbReference type="RefSeq" id="WP_152802892.1">
    <property type="nucleotide sequence ID" value="NZ_WHNX01000007.1"/>
</dbReference>
<comment type="caution">
    <text evidence="1">The sequence shown here is derived from an EMBL/GenBank/DDBJ whole genome shotgun (WGS) entry which is preliminary data.</text>
</comment>
<dbReference type="EMBL" id="WHNX01000007">
    <property type="protein sequence ID" value="MPW25419.1"/>
    <property type="molecule type" value="Genomic_DNA"/>
</dbReference>
<dbReference type="InterPro" id="IPR051805">
    <property type="entry name" value="Dehydratase_Activator_Redct"/>
</dbReference>
<dbReference type="AlphaFoldDB" id="A0A6A7K7E8"/>
<evidence type="ECO:0000313" key="2">
    <source>
        <dbReference type="Proteomes" id="UP000440004"/>
    </source>
</evidence>
<dbReference type="PANTHER" id="PTHR32329">
    <property type="entry name" value="BIFUNCTIONAL PROTEIN [INCLUDES 2-HYDROXYACYL-COA DEHYDRATASE (N-TER) AND ITS ACTIVATOR DOMAIN (C_TERM)-RELATED"/>
    <property type="match status" value="1"/>
</dbReference>
<proteinExistence type="predicted"/>
<gene>
    <name evidence="1" type="ORF">GC105_06420</name>
</gene>
<protein>
    <submittedName>
        <fullName evidence="1">2-hydroxyglutaryl-CoA dehydratase</fullName>
    </submittedName>
</protein>